<evidence type="ECO:0000259" key="1">
    <source>
        <dbReference type="Pfam" id="PF09353"/>
    </source>
</evidence>
<accession>A0ABS3FUF2</accession>
<feature type="domain" description="DUF1995" evidence="1">
    <location>
        <begin position="5"/>
        <end position="204"/>
    </location>
</feature>
<evidence type="ECO:0000313" key="3">
    <source>
        <dbReference type="Proteomes" id="UP000664844"/>
    </source>
</evidence>
<dbReference type="Proteomes" id="UP000664844">
    <property type="component" value="Unassembled WGS sequence"/>
</dbReference>
<proteinExistence type="predicted"/>
<dbReference type="PANTHER" id="PTHR35509">
    <property type="entry name" value="DOMAIN PROTEIN, PUTATIVE (DUF1995)-RELATED"/>
    <property type="match status" value="1"/>
</dbReference>
<protein>
    <submittedName>
        <fullName evidence="2">DUF1995 family protein</fullName>
    </submittedName>
</protein>
<reference evidence="2 3" key="1">
    <citation type="submission" date="2021-03" db="EMBL/GenBank/DDBJ databases">
        <title>Metabolic Capacity of the Antarctic Cyanobacterium Phormidium pseudopriestleyi that Sustains Oxygenic Photosynthesis in the Presence of Hydrogen Sulfide.</title>
        <authorList>
            <person name="Lumian J.E."/>
            <person name="Jungblut A.D."/>
            <person name="Dillon M.L."/>
            <person name="Hawes I."/>
            <person name="Doran P.T."/>
            <person name="Mackey T.J."/>
            <person name="Dick G.J."/>
            <person name="Grettenberger C.L."/>
            <person name="Sumner D.Y."/>
        </authorList>
    </citation>
    <scope>NUCLEOTIDE SEQUENCE [LARGE SCALE GENOMIC DNA]</scope>
    <source>
        <strain evidence="2 3">FRX01</strain>
    </source>
</reference>
<dbReference type="EMBL" id="JAFLQW010000442">
    <property type="protein sequence ID" value="MBO0350683.1"/>
    <property type="molecule type" value="Genomic_DNA"/>
</dbReference>
<dbReference type="Pfam" id="PF09353">
    <property type="entry name" value="DUF1995"/>
    <property type="match status" value="1"/>
</dbReference>
<gene>
    <name evidence="2" type="ORF">J0895_16610</name>
</gene>
<organism evidence="2 3">
    <name type="scientific">Phormidium pseudopriestleyi FRX01</name>
    <dbReference type="NCBI Taxonomy" id="1759528"/>
    <lineage>
        <taxon>Bacteria</taxon>
        <taxon>Bacillati</taxon>
        <taxon>Cyanobacteriota</taxon>
        <taxon>Cyanophyceae</taxon>
        <taxon>Oscillatoriophycideae</taxon>
        <taxon>Oscillatoriales</taxon>
        <taxon>Oscillatoriaceae</taxon>
        <taxon>Phormidium</taxon>
    </lineage>
</organism>
<dbReference type="RefSeq" id="WP_207089158.1">
    <property type="nucleotide sequence ID" value="NZ_JAFLQW010000442.1"/>
</dbReference>
<keyword evidence="3" id="KW-1185">Reference proteome</keyword>
<dbReference type="InterPro" id="IPR053021">
    <property type="entry name" value="Chloroplast_ADK"/>
</dbReference>
<dbReference type="PANTHER" id="PTHR35509:SF1">
    <property type="entry name" value="DOMAIN PROTEIN, PUTATIVE (DUF1995)-RELATED"/>
    <property type="match status" value="1"/>
</dbReference>
<evidence type="ECO:0000313" key="2">
    <source>
        <dbReference type="EMBL" id="MBO0350683.1"/>
    </source>
</evidence>
<name>A0ABS3FUF2_9CYAN</name>
<dbReference type="InterPro" id="IPR018962">
    <property type="entry name" value="DUF1995"/>
</dbReference>
<sequence length="247" mass="27673">MPELPKDLDEAIAQAKTATKAALEDGYRLVQVEIGIPELKVQPIAEEFLPIFEESFGDRFKVYFPDAGAAALARRDWGERPYIIRGLSEPKGQMQPFDEGFLFVEPSAVEVNTLEKMCEQAGDRPTVILLPKLENVAIIGIGLAGRQLRERFLSTIESCYYIQPKEGYAVFRCYPSPWQVWLENGDTYELISETATKPVGDDLERLITQATGKAEEPTDEGINKSLTAPKKPGLMTNMKRFLRALSQ</sequence>
<comment type="caution">
    <text evidence="2">The sequence shown here is derived from an EMBL/GenBank/DDBJ whole genome shotgun (WGS) entry which is preliminary data.</text>
</comment>